<evidence type="ECO:0000256" key="9">
    <source>
        <dbReference type="ARBA" id="ARBA00061376"/>
    </source>
</evidence>
<evidence type="ECO:0000256" key="1">
    <source>
        <dbReference type="ARBA" id="ARBA00001933"/>
    </source>
</evidence>
<comment type="function">
    <text evidence="7">Catalyzes the formation of L-cystathionine from O-succinyl-L-homoserine (OSHS) and L-cysteine, via a gamma-replacement reaction. In the absence of thiol, catalyzes gamma-elimination to form 2-oxobutanoate, succinate and ammonia.</text>
</comment>
<keyword evidence="2" id="KW-0028">Amino-acid biosynthesis</keyword>
<dbReference type="InterPro" id="IPR000277">
    <property type="entry name" value="Cys/Met-Metab_PyrdxlP-dep_enz"/>
</dbReference>
<reference evidence="13" key="2">
    <citation type="submission" date="2014-06" db="EMBL/GenBank/DDBJ databases">
        <title>The complete genome of Blastobotrys (Arxula) adeninivorans LS3 - a yeast of biotechnological interest.</title>
        <authorList>
            <person name="Kunze G."/>
            <person name="Gaillardin C."/>
            <person name="Czernicka M."/>
            <person name="Durrens P."/>
            <person name="Martin T."/>
            <person name="Boer E."/>
            <person name="Gabaldon T."/>
            <person name="Cruz J."/>
            <person name="Talla E."/>
            <person name="Marck C."/>
            <person name="Goffeau A."/>
            <person name="Barbe V."/>
            <person name="Baret P."/>
            <person name="Baronian K."/>
            <person name="Beier S."/>
            <person name="Bleykasten C."/>
            <person name="Bode R."/>
            <person name="Casaregola S."/>
            <person name="Despons L."/>
            <person name="Fairhead C."/>
            <person name="Giersberg M."/>
            <person name="Gierski P."/>
            <person name="Hahnel U."/>
            <person name="Hartmann A."/>
            <person name="Jankowska D."/>
            <person name="Jubin C."/>
            <person name="Jung P."/>
            <person name="Lafontaine I."/>
            <person name="Leh-Louis V."/>
            <person name="Lemaire M."/>
            <person name="Marcet-Houben M."/>
            <person name="Mascher M."/>
            <person name="Morel G."/>
            <person name="Richard G.-F."/>
            <person name="Riechen J."/>
            <person name="Sacerdot C."/>
            <person name="Sarkar A."/>
            <person name="Savel G."/>
            <person name="Schacherer J."/>
            <person name="Sherman D."/>
            <person name="Straub M.-L."/>
            <person name="Stein N."/>
            <person name="Thierry A."/>
            <person name="Trautwein-Schult A."/>
            <person name="Westhof E."/>
            <person name="Worch S."/>
            <person name="Dujon B."/>
            <person name="Souciet J.-L."/>
            <person name="Wincker P."/>
            <person name="Scholz U."/>
            <person name="Neuveglise N."/>
        </authorList>
    </citation>
    <scope>NUCLEOTIDE SEQUENCE</scope>
    <source>
        <strain evidence="13">LS3</strain>
    </source>
</reference>
<dbReference type="SUPFAM" id="SSF53383">
    <property type="entry name" value="PLP-dependent transferases"/>
    <property type="match status" value="1"/>
</dbReference>
<dbReference type="GO" id="GO:0009086">
    <property type="term" value="P:methionine biosynthetic process"/>
    <property type="evidence" value="ECO:0007669"/>
    <property type="project" value="UniProtKB-KW"/>
</dbReference>
<dbReference type="Pfam" id="PF01053">
    <property type="entry name" value="Cys_Met_Meta_PP"/>
    <property type="match status" value="1"/>
</dbReference>
<evidence type="ECO:0000256" key="7">
    <source>
        <dbReference type="ARBA" id="ARBA00058439"/>
    </source>
</evidence>
<proteinExistence type="inferred from homology"/>
<accession>A0A060T464</accession>
<evidence type="ECO:0000256" key="6">
    <source>
        <dbReference type="ARBA" id="ARBA00051441"/>
    </source>
</evidence>
<organism evidence="13">
    <name type="scientific">Blastobotrys adeninivorans</name>
    <name type="common">Yeast</name>
    <name type="synonym">Arxula adeninivorans</name>
    <dbReference type="NCBI Taxonomy" id="409370"/>
    <lineage>
        <taxon>Eukaryota</taxon>
        <taxon>Fungi</taxon>
        <taxon>Dikarya</taxon>
        <taxon>Ascomycota</taxon>
        <taxon>Saccharomycotina</taxon>
        <taxon>Dipodascomycetes</taxon>
        <taxon>Dipodascales</taxon>
        <taxon>Trichomonascaceae</taxon>
        <taxon>Blastobotrys</taxon>
    </lineage>
</organism>
<comment type="catalytic activity">
    <reaction evidence="6">
        <text>O-succinyl-L-homoserine + L-cysteine = L,L-cystathionine + succinate + H(+)</text>
        <dbReference type="Rhea" id="RHEA:20397"/>
        <dbReference type="ChEBI" id="CHEBI:15378"/>
        <dbReference type="ChEBI" id="CHEBI:30031"/>
        <dbReference type="ChEBI" id="CHEBI:35235"/>
        <dbReference type="ChEBI" id="CHEBI:57661"/>
        <dbReference type="ChEBI" id="CHEBI:58161"/>
        <dbReference type="EC" id="2.5.1.48"/>
    </reaction>
</comment>
<dbReference type="AlphaFoldDB" id="A0A060T464"/>
<dbReference type="Gene3D" id="3.90.1150.10">
    <property type="entry name" value="Aspartate Aminotransferase, domain 1"/>
    <property type="match status" value="1"/>
</dbReference>
<dbReference type="GO" id="GO:0019346">
    <property type="term" value="P:transsulfuration"/>
    <property type="evidence" value="ECO:0007669"/>
    <property type="project" value="InterPro"/>
</dbReference>
<dbReference type="InterPro" id="IPR015422">
    <property type="entry name" value="PyrdxlP-dep_Trfase_small"/>
</dbReference>
<dbReference type="FunFam" id="3.40.640.10:FF:000111">
    <property type="entry name" value="Cystathionine gamma-synthase"/>
    <property type="match status" value="1"/>
</dbReference>
<dbReference type="InterPro" id="IPR051750">
    <property type="entry name" value="Trans-sulfuration_enzymes"/>
</dbReference>
<evidence type="ECO:0000256" key="2">
    <source>
        <dbReference type="ARBA" id="ARBA00022605"/>
    </source>
</evidence>
<keyword evidence="3" id="KW-0808">Transferase</keyword>
<evidence type="ECO:0000256" key="5">
    <source>
        <dbReference type="ARBA" id="ARBA00023167"/>
    </source>
</evidence>
<comment type="cofactor">
    <cofactor evidence="1 12">
        <name>pyridoxal 5'-phosphate</name>
        <dbReference type="ChEBI" id="CHEBI:597326"/>
    </cofactor>
</comment>
<dbReference type="InterPro" id="IPR015421">
    <property type="entry name" value="PyrdxlP-dep_Trfase_major"/>
</dbReference>
<keyword evidence="4 12" id="KW-0663">Pyridoxal phosphate</keyword>
<evidence type="ECO:0000256" key="11">
    <source>
        <dbReference type="ARBA" id="ARBA00083849"/>
    </source>
</evidence>
<comment type="pathway">
    <text evidence="8">Amino-acid biosynthesis; L-methionine biosynthesis via de novo pathway; L-cystathionine from O-succinyl-L-homoserine: step 1/1.</text>
</comment>
<evidence type="ECO:0000313" key="13">
    <source>
        <dbReference type="EMBL" id="CDP33667.1"/>
    </source>
</evidence>
<dbReference type="GO" id="GO:0030170">
    <property type="term" value="F:pyridoxal phosphate binding"/>
    <property type="evidence" value="ECO:0007669"/>
    <property type="project" value="InterPro"/>
</dbReference>
<keyword evidence="5" id="KW-0486">Methionine biosynthesis</keyword>
<dbReference type="PANTHER" id="PTHR42699:SF1">
    <property type="entry name" value="CYSTATHIONINE GAMMA-SYNTHASE-RELATED"/>
    <property type="match status" value="1"/>
</dbReference>
<sequence length="553" mass="61818">MPFSVPPPKEIGCPIPANTPHAVSVTLPTWAANIGYEEGQDWVVSKMNSGYPRFYIHSSVQKLCKNLEEAYGREGEKALVFPSYGVAKRCREFFKKFSSESSRVRIVRLSTPVLENDDHVNAKVQAHIAALFFPESEFTYAKQYWQHTGEIVSSRMAEFCLARLATDTKRTPSPPQKPVGSEEDSDKFVEERFGRNLDLSFADEAKVALKRRISAKINETATGSTSTSENDVYLYPTGMNSIFSAHRAFLEARQGIEKSLKSVCYGFPYVDSLNILKKFGPGVHFYGSGDAADLDDLEKKLEAGERILMLFCEFPSNPLLRSPDIRRIDQLARKYDFGVVVDETVGNLLNVCVTPFADVVVSSLTKVFSGDSNVMGGSLVLNPSGRYYQDLKKALDNQYEDIFWAEDAIYLERNSRDIVERNQRINENAEAVAALLKDNPLIKELYYPKYNPSKHLFDACKTADGGYGGLLSIVFHKPEHAVKFYDAVNTAKGPSLGTNFTLTSPYTILAHYGELDYVEQFGVSRHLVRISVGLEEQSGLLKVFQQGLSAIDE</sequence>
<dbReference type="Gene3D" id="3.40.640.10">
    <property type="entry name" value="Type I PLP-dependent aspartate aminotransferase-like (Major domain)"/>
    <property type="match status" value="1"/>
</dbReference>
<protein>
    <recommendedName>
        <fullName evidence="10">cystathionine gamma-synthase</fullName>
        <ecNumber evidence="10">2.5.1.48</ecNumber>
    </recommendedName>
    <alternativeName>
        <fullName evidence="11">O-succinylhomoserine (thiol)-lyase</fullName>
    </alternativeName>
</protein>
<dbReference type="GO" id="GO:0003962">
    <property type="term" value="F:cystathionine gamma-synthase activity"/>
    <property type="evidence" value="ECO:0007669"/>
    <property type="project" value="UniProtKB-EC"/>
</dbReference>
<evidence type="ECO:0000256" key="4">
    <source>
        <dbReference type="ARBA" id="ARBA00022898"/>
    </source>
</evidence>
<dbReference type="PhylomeDB" id="A0A060T464"/>
<reference evidence="13" key="1">
    <citation type="submission" date="2014-02" db="EMBL/GenBank/DDBJ databases">
        <authorList>
            <person name="Genoscope - CEA"/>
        </authorList>
    </citation>
    <scope>NUCLEOTIDE SEQUENCE</scope>
    <source>
        <strain evidence="13">LS3</strain>
    </source>
</reference>
<evidence type="ECO:0000256" key="3">
    <source>
        <dbReference type="ARBA" id="ARBA00022679"/>
    </source>
</evidence>
<name>A0A060T464_BLAAD</name>
<dbReference type="PANTHER" id="PTHR42699">
    <property type="match status" value="1"/>
</dbReference>
<comment type="similarity">
    <text evidence="9">Belongs to the trans-sulfuration enzymes family. MET7 subfamily.</text>
</comment>
<evidence type="ECO:0000256" key="10">
    <source>
        <dbReference type="ARBA" id="ARBA00066530"/>
    </source>
</evidence>
<dbReference type="FunFam" id="3.90.1150.10:FF:000063">
    <property type="entry name" value="Probable cystathionine gamma-synthase"/>
    <property type="match status" value="1"/>
</dbReference>
<dbReference type="InterPro" id="IPR015424">
    <property type="entry name" value="PyrdxlP-dep_Trfase"/>
</dbReference>
<evidence type="ECO:0000256" key="8">
    <source>
        <dbReference type="ARBA" id="ARBA00060510"/>
    </source>
</evidence>
<gene>
    <name evidence="13" type="ORF">GNLVRS02_ARAD1A14520g</name>
</gene>
<evidence type="ECO:0000256" key="12">
    <source>
        <dbReference type="RuleBase" id="RU362118"/>
    </source>
</evidence>
<dbReference type="EMBL" id="HG937691">
    <property type="protein sequence ID" value="CDP33667.1"/>
    <property type="molecule type" value="Genomic_DNA"/>
</dbReference>
<dbReference type="EC" id="2.5.1.48" evidence="10"/>